<protein>
    <recommendedName>
        <fullName evidence="5">HTH IS21-type domain-containing protein</fullName>
    </recommendedName>
</protein>
<dbReference type="InterPro" id="IPR017894">
    <property type="entry name" value="HTH_IS21_transposase_type"/>
</dbReference>
<dbReference type="GO" id="GO:0032196">
    <property type="term" value="P:transposition"/>
    <property type="evidence" value="ECO:0007669"/>
    <property type="project" value="UniProtKB-KW"/>
</dbReference>
<evidence type="ECO:0000256" key="2">
    <source>
        <dbReference type="ARBA" id="ARBA00022578"/>
    </source>
</evidence>
<comment type="similarity">
    <text evidence="1">Belongs to the transposase IS21/IS408/IS1162 family.</text>
</comment>
<name>A0A6N2TPX2_BIFBR</name>
<accession>A0A6N2TPX2</accession>
<proteinExistence type="inferred from homology"/>
<dbReference type="EMBL" id="CACRSN010000009">
    <property type="protein sequence ID" value="VYT06703.1"/>
    <property type="molecule type" value="Genomic_DNA"/>
</dbReference>
<dbReference type="NCBIfam" id="NF033546">
    <property type="entry name" value="transpos_IS21"/>
    <property type="match status" value="1"/>
</dbReference>
<reference evidence="6" key="1">
    <citation type="submission" date="2019-11" db="EMBL/GenBank/DDBJ databases">
        <authorList>
            <person name="Feng L."/>
        </authorList>
    </citation>
    <scope>NUCLEOTIDE SEQUENCE</scope>
    <source>
        <strain evidence="6">BbreveLFYP81</strain>
    </source>
</reference>
<dbReference type="PANTHER" id="PTHR35004">
    <property type="entry name" value="TRANSPOSASE RV3428C-RELATED"/>
    <property type="match status" value="1"/>
</dbReference>
<sequence>MTVSTPVQQHIRILDAQGLSWRRIAREIGVSRQTVRKYAELEDCSPKPPERTAARSKLDPFKPVIDKWLQADRMMPRKQRHSAMRIWHRPRDERGYDGSYQLVQHHVRQRKRDWREPGDGFMELEWEPGVMQVDFGRTLAVIGGERTDVHCLVATFPYPNMRHVVALPGENAECVCEGLETVFSHAEPAPRVMVFDNATGVAHRVA</sequence>
<dbReference type="Gene3D" id="1.10.10.60">
    <property type="entry name" value="Homeodomain-like"/>
    <property type="match status" value="1"/>
</dbReference>
<keyword evidence="2" id="KW-0815">Transposition</keyword>
<feature type="domain" description="HTH IS21-type" evidence="5">
    <location>
        <begin position="6"/>
        <end position="69"/>
    </location>
</feature>
<evidence type="ECO:0000256" key="1">
    <source>
        <dbReference type="ARBA" id="ARBA00009277"/>
    </source>
</evidence>
<evidence type="ECO:0000259" key="5">
    <source>
        <dbReference type="PROSITE" id="PS50531"/>
    </source>
</evidence>
<keyword evidence="3" id="KW-0238">DNA-binding</keyword>
<dbReference type="PROSITE" id="PS50531">
    <property type="entry name" value="HTH_IS21"/>
    <property type="match status" value="1"/>
</dbReference>
<keyword evidence="4" id="KW-0233">DNA recombination</keyword>
<dbReference type="GO" id="GO:0006310">
    <property type="term" value="P:DNA recombination"/>
    <property type="evidence" value="ECO:0007669"/>
    <property type="project" value="UniProtKB-KW"/>
</dbReference>
<dbReference type="AlphaFoldDB" id="A0A6N2TPX2"/>
<evidence type="ECO:0000256" key="3">
    <source>
        <dbReference type="ARBA" id="ARBA00023125"/>
    </source>
</evidence>
<dbReference type="PANTHER" id="PTHR35004:SF7">
    <property type="entry name" value="INTEGRASE PROTEIN"/>
    <property type="match status" value="1"/>
</dbReference>
<evidence type="ECO:0000256" key="4">
    <source>
        <dbReference type="ARBA" id="ARBA00023172"/>
    </source>
</evidence>
<evidence type="ECO:0000313" key="6">
    <source>
        <dbReference type="EMBL" id="VYT06703.1"/>
    </source>
</evidence>
<dbReference type="RefSeq" id="WP_016463080.1">
    <property type="nucleotide sequence ID" value="NZ_CACRSN010000009.1"/>
</dbReference>
<organism evidence="6">
    <name type="scientific">Bifidobacterium breve</name>
    <dbReference type="NCBI Taxonomy" id="1685"/>
    <lineage>
        <taxon>Bacteria</taxon>
        <taxon>Bacillati</taxon>
        <taxon>Actinomycetota</taxon>
        <taxon>Actinomycetes</taxon>
        <taxon>Bifidobacteriales</taxon>
        <taxon>Bifidobacteriaceae</taxon>
        <taxon>Bifidobacterium</taxon>
    </lineage>
</organism>
<gene>
    <name evidence="6" type="ORF">BBLFYP81_01483</name>
</gene>
<dbReference type="GO" id="GO:0003677">
    <property type="term" value="F:DNA binding"/>
    <property type="evidence" value="ECO:0007669"/>
    <property type="project" value="UniProtKB-KW"/>
</dbReference>